<dbReference type="PANTHER" id="PTHR32234">
    <property type="entry name" value="THIOL:DISULFIDE INTERCHANGE PROTEIN DSBD"/>
    <property type="match status" value="1"/>
</dbReference>
<feature type="domain" description="Thioredoxin" evidence="10">
    <location>
        <begin position="594"/>
        <end position="724"/>
    </location>
</feature>
<reference evidence="11" key="1">
    <citation type="submission" date="2008-10" db="EMBL/GenBank/DDBJ databases">
        <title>Complete sequence of Desulfovibrio vulgaris str. 'Miyazaki F'.</title>
        <authorList>
            <person name="Lucas S."/>
            <person name="Copeland A."/>
            <person name="Lapidus A."/>
            <person name="Glavina del Rio T."/>
            <person name="Dalin E."/>
            <person name="Tice H."/>
            <person name="Bruce D."/>
            <person name="Goodwin L."/>
            <person name="Pitluck S."/>
            <person name="Sims D."/>
            <person name="Brettin T."/>
            <person name="Detter J.C."/>
            <person name="Han C."/>
            <person name="Larimer F."/>
            <person name="Land M."/>
            <person name="Hauser L."/>
            <person name="Kyrpides N."/>
            <person name="Mikhailova N."/>
            <person name="Hazen T.C."/>
            <person name="Richardson P."/>
        </authorList>
    </citation>
    <scope>NUCLEOTIDE SEQUENCE</scope>
    <source>
        <strain evidence="11">Miyazaki F</strain>
    </source>
</reference>
<evidence type="ECO:0000256" key="6">
    <source>
        <dbReference type="ARBA" id="ARBA00023136"/>
    </source>
</evidence>
<keyword evidence="9" id="KW-0732">Signal</keyword>
<dbReference type="InterPro" id="IPR036249">
    <property type="entry name" value="Thioredoxin-like_sf"/>
</dbReference>
<dbReference type="PANTHER" id="PTHR32234:SF3">
    <property type="entry name" value="SUPPRESSION OF COPPER SENSITIVITY PROTEIN"/>
    <property type="match status" value="1"/>
</dbReference>
<dbReference type="Pfam" id="PF02683">
    <property type="entry name" value="DsbD_TM"/>
    <property type="match status" value="1"/>
</dbReference>
<dbReference type="eggNOG" id="COG4232">
    <property type="taxonomic scope" value="Bacteria"/>
</dbReference>
<feature type="transmembrane region" description="Helical" evidence="8">
    <location>
        <begin position="335"/>
        <end position="356"/>
    </location>
</feature>
<dbReference type="SUPFAM" id="SSF52833">
    <property type="entry name" value="Thioredoxin-like"/>
    <property type="match status" value="1"/>
</dbReference>
<dbReference type="KEGG" id="dvm:DvMF_3036"/>
<dbReference type="PROSITE" id="PS51352">
    <property type="entry name" value="THIOREDOXIN_2"/>
    <property type="match status" value="1"/>
</dbReference>
<keyword evidence="6 8" id="KW-0472">Membrane</keyword>
<dbReference type="GO" id="GO:0017004">
    <property type="term" value="P:cytochrome complex assembly"/>
    <property type="evidence" value="ECO:0007669"/>
    <property type="project" value="UniProtKB-KW"/>
</dbReference>
<keyword evidence="2" id="KW-1003">Cell membrane</keyword>
<dbReference type="PROSITE" id="PS51354">
    <property type="entry name" value="GLUTAREDOXIN_2"/>
    <property type="match status" value="1"/>
</dbReference>
<feature type="transmembrane region" description="Helical" evidence="8">
    <location>
        <begin position="384"/>
        <end position="411"/>
    </location>
</feature>
<evidence type="ECO:0000256" key="2">
    <source>
        <dbReference type="ARBA" id="ARBA00022475"/>
    </source>
</evidence>
<evidence type="ECO:0000313" key="11">
    <source>
        <dbReference type="EMBL" id="ACL09973.1"/>
    </source>
</evidence>
<name>B8DJ96_NITV9</name>
<dbReference type="InterPro" id="IPR003834">
    <property type="entry name" value="Cyt_c_assmbl_TM_dom"/>
</dbReference>
<dbReference type="HOGENOM" id="CLU_014657_1_2_7"/>
<dbReference type="GO" id="GO:0005886">
    <property type="term" value="C:plasma membrane"/>
    <property type="evidence" value="ECO:0007669"/>
    <property type="project" value="UniProtKB-SubCell"/>
</dbReference>
<dbReference type="Pfam" id="PF13899">
    <property type="entry name" value="Thioredoxin_7"/>
    <property type="match status" value="1"/>
</dbReference>
<keyword evidence="4" id="KW-0201">Cytochrome c-type biogenesis</keyword>
<keyword evidence="3 8" id="KW-0812">Transmembrane</keyword>
<evidence type="ECO:0000256" key="9">
    <source>
        <dbReference type="SAM" id="SignalP"/>
    </source>
</evidence>
<dbReference type="EMBL" id="CP001197">
    <property type="protein sequence ID" value="ACL09973.1"/>
    <property type="molecule type" value="Genomic_DNA"/>
</dbReference>
<feature type="transmembrane region" description="Helical" evidence="8">
    <location>
        <begin position="522"/>
        <end position="544"/>
    </location>
</feature>
<proteinExistence type="predicted"/>
<protein>
    <submittedName>
        <fullName evidence="11">Cytochrome c biogenesis protein transmembrane region</fullName>
    </submittedName>
</protein>
<organism evidence="11">
    <name type="scientific">Nitratidesulfovibrio vulgaris (strain DSM 19637 / Miyazaki F)</name>
    <name type="common">Desulfovibrio vulgaris</name>
    <dbReference type="NCBI Taxonomy" id="883"/>
    <lineage>
        <taxon>Bacteria</taxon>
        <taxon>Pseudomonadati</taxon>
        <taxon>Thermodesulfobacteriota</taxon>
        <taxon>Desulfovibrionia</taxon>
        <taxon>Desulfovibrionales</taxon>
        <taxon>Desulfovibrionaceae</taxon>
        <taxon>Nitratidesulfovibrio</taxon>
    </lineage>
</organism>
<feature type="transmembrane region" description="Helical" evidence="8">
    <location>
        <begin position="417"/>
        <end position="436"/>
    </location>
</feature>
<dbReference type="Gene3D" id="3.40.30.10">
    <property type="entry name" value="Glutaredoxin"/>
    <property type="match status" value="1"/>
</dbReference>
<dbReference type="GO" id="GO:0015035">
    <property type="term" value="F:protein-disulfide reductase activity"/>
    <property type="evidence" value="ECO:0007669"/>
    <property type="project" value="TreeGrafter"/>
</dbReference>
<feature type="signal peptide" evidence="9">
    <location>
        <begin position="1"/>
        <end position="36"/>
    </location>
</feature>
<dbReference type="AlphaFoldDB" id="B8DJ96"/>
<accession>B8DJ96</accession>
<evidence type="ECO:0000256" key="1">
    <source>
        <dbReference type="ARBA" id="ARBA00004651"/>
    </source>
</evidence>
<feature type="region of interest" description="Disordered" evidence="7">
    <location>
        <begin position="229"/>
        <end position="287"/>
    </location>
</feature>
<dbReference type="STRING" id="883.DvMF_3036"/>
<dbReference type="InterPro" id="IPR013766">
    <property type="entry name" value="Thioredoxin_domain"/>
</dbReference>
<evidence type="ECO:0000256" key="7">
    <source>
        <dbReference type="SAM" id="MobiDB-lite"/>
    </source>
</evidence>
<evidence type="ECO:0000256" key="8">
    <source>
        <dbReference type="SAM" id="Phobius"/>
    </source>
</evidence>
<comment type="subcellular location">
    <subcellularLocation>
        <location evidence="1">Cell membrane</location>
        <topology evidence="1">Multi-pass membrane protein</topology>
    </subcellularLocation>
</comment>
<feature type="compositionally biased region" description="Low complexity" evidence="7">
    <location>
        <begin position="232"/>
        <end position="247"/>
    </location>
</feature>
<feature type="transmembrane region" description="Helical" evidence="8">
    <location>
        <begin position="550"/>
        <end position="572"/>
    </location>
</feature>
<keyword evidence="5 8" id="KW-1133">Transmembrane helix</keyword>
<sequence>MRKENKIMHLNGVFFCSRVSLAVLVWLLCAAFSLHAADLSVPEGGSTGLGPRPEVTVEVFREVRAGEDGVLAVVWLEMPSGYHAYANDMDGSGGKGSGVGLPTVVTVRGASSQVSAPAQAAAPVGTPGILYPPGREIMDPLSPGQRVQVYEGRAPVFVRLPQDHLDRDLTASVSLLLCSDRNCLPYRGGVGFRVDGATLGQLPRADDQPWTEQLRTARPGVQVASTRLGEDAATAGQPASTAAGSGTFPRVAPAADATPAKGTQDAQGAQEQGDRVTIPFGKGGRSVPLPGMPDAQAAANATEGAVSGSLPGTIHWNFAPRYQVPELEVSGLGKALLLGLLAGLLLNLMPCVLPVISLKLSGFVAVAGLGGDEARRAHFREHNLLFAAGIMAWFLLLAFILGGAGLAWGQLFQRPGVVMGLLMVVFGLGLSMFGLFTLPVLDLKAVGAGGSSRAQPFFTGLVATLLATPCSGPLLGGVLGWAFQQPPEIMAFVFTSVGMGMALPYLVLAARPGLVRHFPRPGAWTGTLEQLVGFFLMGTAVYLLTILPDAWLMPALVTLLAVAFAAWIWGRWGGLDASPRRRTVVRLTAPALVAVAVWLAFAPSAPPARWEPFEPATFRAMLGREPLIVDFTADWCPNCKLLEQTTLSSGAVSEWARRYGARLVRVDLTAESPEAQALLRSLGSSSIPVVALFPKGLLSASPVVLRDLFTTGQMEQALLEAFGKPKQEWTD</sequence>
<evidence type="ECO:0000256" key="4">
    <source>
        <dbReference type="ARBA" id="ARBA00022748"/>
    </source>
</evidence>
<feature type="transmembrane region" description="Helical" evidence="8">
    <location>
        <begin position="584"/>
        <end position="601"/>
    </location>
</feature>
<evidence type="ECO:0000256" key="3">
    <source>
        <dbReference type="ARBA" id="ARBA00022692"/>
    </source>
</evidence>
<evidence type="ECO:0000259" key="10">
    <source>
        <dbReference type="PROSITE" id="PS51352"/>
    </source>
</evidence>
<feature type="chain" id="PRO_5002870570" evidence="9">
    <location>
        <begin position="37"/>
        <end position="731"/>
    </location>
</feature>
<feature type="transmembrane region" description="Helical" evidence="8">
    <location>
        <begin position="489"/>
        <end position="510"/>
    </location>
</feature>
<gene>
    <name evidence="11" type="ordered locus">DvMF_3036</name>
</gene>
<evidence type="ECO:0000256" key="5">
    <source>
        <dbReference type="ARBA" id="ARBA00022989"/>
    </source>
</evidence>
<dbReference type="GO" id="GO:0045454">
    <property type="term" value="P:cell redox homeostasis"/>
    <property type="evidence" value="ECO:0007669"/>
    <property type="project" value="TreeGrafter"/>
</dbReference>
<feature type="transmembrane region" description="Helical" evidence="8">
    <location>
        <begin position="457"/>
        <end position="483"/>
    </location>
</feature>